<keyword evidence="2" id="KW-1185">Reference proteome</keyword>
<proteinExistence type="predicted"/>
<sequence>MGSNKLLGPDSMLYALFCDLTASMPLNQTHLFLFSIEAHAKEVQTPLFTYTSLTLLDGTASVDSFQYKSIIDALQYLSMTRLDIAYPANRLAQFKHKPTTIHLTALKRLLRYLKATKFHGHYLHKGHLSSFYAFSDEDWAGNKDDYTSTSAQLVFYGTLRVQHVSTSDQLADCLTKPLSRQRHHFLKHKIGVLDGTPLLQGRVTPGHCKDTWAL</sequence>
<evidence type="ECO:0000313" key="1">
    <source>
        <dbReference type="EMBL" id="EOX92470.1"/>
    </source>
</evidence>
<dbReference type="InParanoid" id="A0A061DIU8"/>
<dbReference type="EMBL" id="CM001879">
    <property type="protein sequence ID" value="EOX92470.1"/>
    <property type="molecule type" value="Genomic_DNA"/>
</dbReference>
<accession>A0A061DIU8</accession>
<organism evidence="1 2">
    <name type="scientific">Theobroma cacao</name>
    <name type="common">Cacao</name>
    <name type="synonym">Cocoa</name>
    <dbReference type="NCBI Taxonomy" id="3641"/>
    <lineage>
        <taxon>Eukaryota</taxon>
        <taxon>Viridiplantae</taxon>
        <taxon>Streptophyta</taxon>
        <taxon>Embryophyta</taxon>
        <taxon>Tracheophyta</taxon>
        <taxon>Spermatophyta</taxon>
        <taxon>Magnoliopsida</taxon>
        <taxon>eudicotyledons</taxon>
        <taxon>Gunneridae</taxon>
        <taxon>Pentapetalae</taxon>
        <taxon>rosids</taxon>
        <taxon>malvids</taxon>
        <taxon>Malvales</taxon>
        <taxon>Malvaceae</taxon>
        <taxon>Byttnerioideae</taxon>
        <taxon>Theobroma</taxon>
    </lineage>
</organism>
<dbReference type="Proteomes" id="UP000026915">
    <property type="component" value="Chromosome 1"/>
</dbReference>
<protein>
    <submittedName>
        <fullName evidence="1">Uncharacterized protein</fullName>
    </submittedName>
</protein>
<dbReference type="Gramene" id="EOX92470">
    <property type="protein sequence ID" value="EOX92470"/>
    <property type="gene ID" value="TCM_001419"/>
</dbReference>
<dbReference type="eggNOG" id="KOG0017">
    <property type="taxonomic scope" value="Eukaryota"/>
</dbReference>
<gene>
    <name evidence="1" type="ORF">TCM_001419</name>
</gene>
<dbReference type="PANTHER" id="PTHR11439:SF489">
    <property type="entry name" value="RNA-DIRECTED DNA POLYMERASE"/>
    <property type="match status" value="1"/>
</dbReference>
<dbReference type="AlphaFoldDB" id="A0A061DIU8"/>
<dbReference type="HOGENOM" id="CLU_1290994_0_0_1"/>
<dbReference type="PANTHER" id="PTHR11439">
    <property type="entry name" value="GAG-POL-RELATED RETROTRANSPOSON"/>
    <property type="match status" value="1"/>
</dbReference>
<name>A0A061DIU8_THECC</name>
<reference evidence="1 2" key="1">
    <citation type="journal article" date="2013" name="Genome Biol.">
        <title>The genome sequence of the most widely cultivated cacao type and its use to identify candidate genes regulating pod color.</title>
        <authorList>
            <person name="Motamayor J.C."/>
            <person name="Mockaitis K."/>
            <person name="Schmutz J."/>
            <person name="Haiminen N."/>
            <person name="Iii D.L."/>
            <person name="Cornejo O."/>
            <person name="Findley S.D."/>
            <person name="Zheng P."/>
            <person name="Utro F."/>
            <person name="Royaert S."/>
            <person name="Saski C."/>
            <person name="Jenkins J."/>
            <person name="Podicheti R."/>
            <person name="Zhao M."/>
            <person name="Scheffler B.E."/>
            <person name="Stack J.C."/>
            <person name="Feltus F.A."/>
            <person name="Mustiga G.M."/>
            <person name="Amores F."/>
            <person name="Phillips W."/>
            <person name="Marelli J.P."/>
            <person name="May G.D."/>
            <person name="Shapiro H."/>
            <person name="Ma J."/>
            <person name="Bustamante C.D."/>
            <person name="Schnell R.J."/>
            <person name="Main D."/>
            <person name="Gilbert D."/>
            <person name="Parida L."/>
            <person name="Kuhn D.N."/>
        </authorList>
    </citation>
    <scope>NUCLEOTIDE SEQUENCE [LARGE SCALE GENOMIC DNA]</scope>
    <source>
        <strain evidence="2">cv. Matina 1-6</strain>
    </source>
</reference>
<evidence type="ECO:0000313" key="2">
    <source>
        <dbReference type="Proteomes" id="UP000026915"/>
    </source>
</evidence>
<dbReference type="STRING" id="3641.A0A061DIU8"/>